<protein>
    <submittedName>
        <fullName evidence="1">Uncharacterized protein</fullName>
    </submittedName>
</protein>
<gene>
    <name evidence="1" type="ORF">CDIF1296T_00280</name>
</gene>
<evidence type="ECO:0000313" key="2">
    <source>
        <dbReference type="Proteomes" id="UP001510562"/>
    </source>
</evidence>
<organism evidence="1 2">
    <name type="scientific">Clostridioides difficile ATCC 9689 = DSM 1296</name>
    <dbReference type="NCBI Taxonomy" id="1121308"/>
    <lineage>
        <taxon>Bacteria</taxon>
        <taxon>Bacillati</taxon>
        <taxon>Bacillota</taxon>
        <taxon>Clostridia</taxon>
        <taxon>Peptostreptococcales</taxon>
        <taxon>Peptostreptococcaceae</taxon>
        <taxon>Clostridioides</taxon>
    </lineage>
</organism>
<name>A0AC59FUY7_CLODI</name>
<evidence type="ECO:0000313" key="1">
    <source>
        <dbReference type="EMBL" id="AKP41179.1"/>
    </source>
</evidence>
<accession>A0AC59FUY7</accession>
<sequence>MYCLSVVLVIYGIYVFINCTEYIYTMLSTKQLTVTGNEYTIINYYMSNFSQYIIFAILLASMGFVIQKIVHMHFSEIELSGNYSTTVRNISDISLDNDNEMFNRGSIENSILKK</sequence>
<proteinExistence type="predicted"/>
<keyword evidence="2" id="KW-1185">Reference proteome</keyword>
<dbReference type="EMBL" id="CP011968">
    <property type="protein sequence ID" value="AKP41179.1"/>
    <property type="molecule type" value="Genomic_DNA"/>
</dbReference>
<dbReference type="Proteomes" id="UP001510562">
    <property type="component" value="Chromosome"/>
</dbReference>
<reference evidence="1 2" key="1">
    <citation type="journal article" date="2015" name="Genome Announc.">
        <title>Complete Genome Sequence of the Clostridium difficile Type Strain DSM 1296T.</title>
        <authorList>
            <person name="Riedel T."/>
            <person name="Bunk B."/>
            <person name="Wittmann J."/>
            <person name="Thurmer A."/>
            <person name="Sproer C."/>
            <person name="Gronow S."/>
            <person name="Liesegang H."/>
            <person name="Daniel R."/>
            <person name="Overmann J."/>
        </authorList>
    </citation>
    <scope>NUCLEOTIDE SEQUENCE [LARGE SCALE GENOMIC DNA]</scope>
    <source>
        <strain evidence="2">ATCC 9689 / DSM 1296 / BCRC 10642 / JCM 1296 / NCIMB 10666 / NCTC 11209 / 90556-M6S</strain>
    </source>
</reference>